<dbReference type="AlphaFoldDB" id="A0A392TEU9"/>
<sequence>MRFAGRKTEPGEGTVETVKSDGSDEKVMESFVLKLQQ</sequence>
<evidence type="ECO:0000313" key="2">
    <source>
        <dbReference type="EMBL" id="MCI59472.1"/>
    </source>
</evidence>
<comment type="caution">
    <text evidence="2">The sequence shown here is derived from an EMBL/GenBank/DDBJ whole genome shotgun (WGS) entry which is preliminary data.</text>
</comment>
<keyword evidence="3" id="KW-1185">Reference proteome</keyword>
<dbReference type="EMBL" id="LXQA010564250">
    <property type="protein sequence ID" value="MCI59472.1"/>
    <property type="molecule type" value="Genomic_DNA"/>
</dbReference>
<protein>
    <submittedName>
        <fullName evidence="2">Uncharacterized protein</fullName>
    </submittedName>
</protein>
<evidence type="ECO:0000256" key="1">
    <source>
        <dbReference type="SAM" id="MobiDB-lite"/>
    </source>
</evidence>
<feature type="region of interest" description="Disordered" evidence="1">
    <location>
        <begin position="1"/>
        <end position="23"/>
    </location>
</feature>
<reference evidence="2 3" key="1">
    <citation type="journal article" date="2018" name="Front. Plant Sci.">
        <title>Red Clover (Trifolium pratense) and Zigzag Clover (T. medium) - A Picture of Genomic Similarities and Differences.</title>
        <authorList>
            <person name="Dluhosova J."/>
            <person name="Istvanek J."/>
            <person name="Nedelnik J."/>
            <person name="Repkova J."/>
        </authorList>
    </citation>
    <scope>NUCLEOTIDE SEQUENCE [LARGE SCALE GENOMIC DNA]</scope>
    <source>
        <strain evidence="3">cv. 10/8</strain>
        <tissue evidence="2">Leaf</tissue>
    </source>
</reference>
<proteinExistence type="predicted"/>
<evidence type="ECO:0000313" key="3">
    <source>
        <dbReference type="Proteomes" id="UP000265520"/>
    </source>
</evidence>
<feature type="compositionally biased region" description="Basic and acidic residues" evidence="1">
    <location>
        <begin position="1"/>
        <end position="10"/>
    </location>
</feature>
<name>A0A392TEU9_9FABA</name>
<accession>A0A392TEU9</accession>
<feature type="non-terminal residue" evidence="2">
    <location>
        <position position="37"/>
    </location>
</feature>
<organism evidence="2 3">
    <name type="scientific">Trifolium medium</name>
    <dbReference type="NCBI Taxonomy" id="97028"/>
    <lineage>
        <taxon>Eukaryota</taxon>
        <taxon>Viridiplantae</taxon>
        <taxon>Streptophyta</taxon>
        <taxon>Embryophyta</taxon>
        <taxon>Tracheophyta</taxon>
        <taxon>Spermatophyta</taxon>
        <taxon>Magnoliopsida</taxon>
        <taxon>eudicotyledons</taxon>
        <taxon>Gunneridae</taxon>
        <taxon>Pentapetalae</taxon>
        <taxon>rosids</taxon>
        <taxon>fabids</taxon>
        <taxon>Fabales</taxon>
        <taxon>Fabaceae</taxon>
        <taxon>Papilionoideae</taxon>
        <taxon>50 kb inversion clade</taxon>
        <taxon>NPAAA clade</taxon>
        <taxon>Hologalegina</taxon>
        <taxon>IRL clade</taxon>
        <taxon>Trifolieae</taxon>
        <taxon>Trifolium</taxon>
    </lineage>
</organism>
<dbReference type="Proteomes" id="UP000265520">
    <property type="component" value="Unassembled WGS sequence"/>
</dbReference>